<evidence type="ECO:0000259" key="2">
    <source>
        <dbReference type="PROSITE" id="PS51192"/>
    </source>
</evidence>
<dbReference type="InterPro" id="IPR013670">
    <property type="entry name" value="EcoEI_R_C_dom"/>
</dbReference>
<dbReference type="Pfam" id="PF04313">
    <property type="entry name" value="HSDR_N"/>
    <property type="match status" value="1"/>
</dbReference>
<comment type="caution">
    <text evidence="3">The sequence shown here is derived from an EMBL/GenBank/DDBJ whole genome shotgun (WGS) entry which is preliminary data.</text>
</comment>
<dbReference type="GO" id="GO:0005829">
    <property type="term" value="C:cytosol"/>
    <property type="evidence" value="ECO:0007669"/>
    <property type="project" value="TreeGrafter"/>
</dbReference>
<sequence length="1132" mass="125619">MSNFAFIGAAEWPDIQSDCARAESYLASDPRSACIYGRRAIEQLVGLLYDVMDLPLPYKDDLAARINERPFSTQVPPAIVHKLNLIRKAGNAAVHERRAIAPNIALAVLRELHHVTVWAVYHHSAYPKAAPLKLPFDPKLAAKAAPLSRDEVAQLATKFKAQDEAHAKALAEKDELAAAKDAEIAALREQIKAAQAAKQQPDDRDYNEAQTRTEYIDLDLAEAGWSLDQPRDREFEVTGMPSGGMGYVDYVLWGADGLPLAVVEAKRTSKSPHVGQEQAKQYADCLEQMTGRRPIILYTNGYEHWMWDDAGGYPPRQVQGFFTADELALMISRRASRKPLLGAEIDSAIVERHYQIHAIRRVGEEFTAHKREALLVMATGSGKTRTVIALVKQLMEAGWVKRVLFLADRTALVNQAVGAFKQHLPNATTVNLVTEKITDGRVYVSTYPTMLNLINSVDDGLRPFGPGYFDLVVIDEAHRSVYQKYRAIFEWFDSLLVGLTATPKDEVDHNTYRLFNLEDGMPTDAYSLDDAVKEGFLVPAVGISVGTKFLRQGIRYDELTEAQKDEWDSLDWGDDDTPDAMSAEELGRFWFNADTVDKILAQLMSQGHKVAGGDRLGKTIIFAKNQAHAQFIAERFDIQYPEYAGTFARVITHSTERAQSLIDDFSVTDKGPHIAISVDMLDTGIDVPDVVNLVFFKEIRSKSKFWQMIGRGTRLRPNLYGPGQHKENFYVFDCCGNLEFFSQDLPGTEGSLQKSLNQRLFETRVGLVTALDSAVPGTNPPEGHGTETERGLRVDTAWSLHKIVVGMNMDNVLVRPHRRLVEQYAQWPAWSSLTHEAAGDVAAQLAGLPSSELDTDEQAKRFDLLILRRQLAQLEGDAVAAERIRTKIQGIAEGLLTKTSIPSVAAQQALLDDICAGEWWVDVTLPMLELVRLRVRALVRFLDPAQKTVVYTDFQDELSEATLVDLPNVTPGTNWDRFKAKARAYLRSHLDHITLQRLHRNKPLTPDDLIALERMLIDSGVGDPADIDLAKVDGLGLFVRSLVGLDRAAATEAFGAYLDGSRFTADQIRFINLIVTELTATGVVAVARLYDSPYTDKAPTGPEEVFPEADVENIVSILNTVRANAAPQGGVA</sequence>
<reference evidence="3 4" key="1">
    <citation type="submission" date="2016-06" db="EMBL/GenBank/DDBJ databases">
        <authorList>
            <person name="Kjaerup R.B."/>
            <person name="Dalgaard T.S."/>
            <person name="Juul-Madsen H.R."/>
        </authorList>
    </citation>
    <scope>NUCLEOTIDE SEQUENCE [LARGE SCALE GENOMIC DNA]</scope>
    <source>
        <strain evidence="3 4">1199456.5</strain>
    </source>
</reference>
<evidence type="ECO:0000313" key="4">
    <source>
        <dbReference type="Proteomes" id="UP000093962"/>
    </source>
</evidence>
<dbReference type="Pfam" id="PF00271">
    <property type="entry name" value="Helicase_C"/>
    <property type="match status" value="1"/>
</dbReference>
<dbReference type="GO" id="GO:0003677">
    <property type="term" value="F:DNA binding"/>
    <property type="evidence" value="ECO:0007669"/>
    <property type="project" value="UniProtKB-KW"/>
</dbReference>
<dbReference type="AlphaFoldDB" id="A0A1A0MIW9"/>
<evidence type="ECO:0000313" key="3">
    <source>
        <dbReference type="EMBL" id="OBA85414.1"/>
    </source>
</evidence>
<dbReference type="PROSITE" id="PS51192">
    <property type="entry name" value="HELICASE_ATP_BIND_1"/>
    <property type="match status" value="1"/>
</dbReference>
<gene>
    <name evidence="3" type="ORF">A5642_02375</name>
</gene>
<dbReference type="InterPro" id="IPR006935">
    <property type="entry name" value="Helicase/UvrB_N"/>
</dbReference>
<dbReference type="Pfam" id="PF04851">
    <property type="entry name" value="ResIII"/>
    <property type="match status" value="1"/>
</dbReference>
<keyword evidence="3" id="KW-0255">Endonuclease</keyword>
<dbReference type="Proteomes" id="UP000093962">
    <property type="component" value="Unassembled WGS sequence"/>
</dbReference>
<feature type="coiled-coil region" evidence="1">
    <location>
        <begin position="170"/>
        <end position="197"/>
    </location>
</feature>
<evidence type="ECO:0000256" key="1">
    <source>
        <dbReference type="SAM" id="Coils"/>
    </source>
</evidence>
<name>A0A1A0MIW9_MYCMU</name>
<dbReference type="GO" id="GO:0005524">
    <property type="term" value="F:ATP binding"/>
    <property type="evidence" value="ECO:0007669"/>
    <property type="project" value="UniProtKB-KW"/>
</dbReference>
<dbReference type="CDD" id="cd18032">
    <property type="entry name" value="DEXHc_RE_I_III_res"/>
    <property type="match status" value="1"/>
</dbReference>
<dbReference type="SUPFAM" id="SSF52540">
    <property type="entry name" value="P-loop containing nucleoside triphosphate hydrolases"/>
    <property type="match status" value="2"/>
</dbReference>
<dbReference type="RefSeq" id="WP_064859603.1">
    <property type="nucleotide sequence ID" value="NZ_LZSF01000179.1"/>
</dbReference>
<dbReference type="Gene3D" id="3.90.1570.30">
    <property type="match status" value="1"/>
</dbReference>
<dbReference type="GO" id="GO:0009307">
    <property type="term" value="P:DNA restriction-modification system"/>
    <property type="evidence" value="ECO:0007669"/>
    <property type="project" value="UniProtKB-KW"/>
</dbReference>
<dbReference type="SMART" id="SM00487">
    <property type="entry name" value="DEXDc"/>
    <property type="match status" value="1"/>
</dbReference>
<organism evidence="3 4">
    <name type="scientific">Mycolicibacterium mucogenicum</name>
    <name type="common">Mycobacterium mucogenicum</name>
    <dbReference type="NCBI Taxonomy" id="56689"/>
    <lineage>
        <taxon>Bacteria</taxon>
        <taxon>Bacillati</taxon>
        <taxon>Actinomycetota</taxon>
        <taxon>Actinomycetes</taxon>
        <taxon>Mycobacteriales</taxon>
        <taxon>Mycobacteriaceae</taxon>
        <taxon>Mycolicibacterium</taxon>
    </lineage>
</organism>
<dbReference type="GO" id="GO:0009035">
    <property type="term" value="F:type I site-specific deoxyribonuclease activity"/>
    <property type="evidence" value="ECO:0007669"/>
    <property type="project" value="UniProtKB-EC"/>
</dbReference>
<dbReference type="InterPro" id="IPR050742">
    <property type="entry name" value="Helicase_Restrict-Modif_Enz"/>
</dbReference>
<keyword evidence="3" id="KW-0540">Nuclease</keyword>
<dbReference type="CDD" id="cd18799">
    <property type="entry name" value="SF2_C_EcoAI-like"/>
    <property type="match status" value="1"/>
</dbReference>
<dbReference type="InterPro" id="IPR007409">
    <property type="entry name" value="Restrct_endonuc_type1_HsdR_N"/>
</dbReference>
<accession>A0A1A0MIW9</accession>
<dbReference type="InterPro" id="IPR027417">
    <property type="entry name" value="P-loop_NTPase"/>
</dbReference>
<keyword evidence="3" id="KW-0378">Hydrolase</keyword>
<dbReference type="Pfam" id="PF08463">
    <property type="entry name" value="EcoEI_R_C"/>
    <property type="match status" value="1"/>
</dbReference>
<dbReference type="Pfam" id="PF13643">
    <property type="entry name" value="DUF4145"/>
    <property type="match status" value="1"/>
</dbReference>
<dbReference type="InterPro" id="IPR025285">
    <property type="entry name" value="DUF4145"/>
</dbReference>
<dbReference type="PANTHER" id="PTHR47396">
    <property type="entry name" value="TYPE I RESTRICTION ENZYME ECOKI R PROTEIN"/>
    <property type="match status" value="1"/>
</dbReference>
<dbReference type="InterPro" id="IPR001650">
    <property type="entry name" value="Helicase_C-like"/>
</dbReference>
<proteinExistence type="predicted"/>
<dbReference type="PANTHER" id="PTHR47396:SF1">
    <property type="entry name" value="ATP-DEPENDENT HELICASE IRC3-RELATED"/>
    <property type="match status" value="1"/>
</dbReference>
<dbReference type="OrthoDB" id="9776021at2"/>
<protein>
    <submittedName>
        <fullName evidence="3">Restriction endonuclease subunit R</fullName>
    </submittedName>
</protein>
<keyword evidence="1" id="KW-0175">Coiled coil</keyword>
<feature type="domain" description="Helicase ATP-binding" evidence="2">
    <location>
        <begin position="364"/>
        <end position="521"/>
    </location>
</feature>
<dbReference type="EMBL" id="LZSF01000179">
    <property type="protein sequence ID" value="OBA85414.1"/>
    <property type="molecule type" value="Genomic_DNA"/>
</dbReference>
<dbReference type="InterPro" id="IPR014001">
    <property type="entry name" value="Helicase_ATP-bd"/>
</dbReference>
<dbReference type="Gene3D" id="3.40.50.300">
    <property type="entry name" value="P-loop containing nucleotide triphosphate hydrolases"/>
    <property type="match status" value="2"/>
</dbReference>